<dbReference type="InterPro" id="IPR036942">
    <property type="entry name" value="Beta-barrel_TonB_sf"/>
</dbReference>
<dbReference type="Gene3D" id="2.170.130.10">
    <property type="entry name" value="TonB-dependent receptor, plug domain"/>
    <property type="match status" value="1"/>
</dbReference>
<dbReference type="PANTHER" id="PTHR40980">
    <property type="entry name" value="PLUG DOMAIN-CONTAINING PROTEIN"/>
    <property type="match status" value="1"/>
</dbReference>
<dbReference type="NCBIfam" id="TIGR01782">
    <property type="entry name" value="TonB-Xanth-Caul"/>
    <property type="match status" value="1"/>
</dbReference>
<dbReference type="InterPro" id="IPR037066">
    <property type="entry name" value="Plug_dom_sf"/>
</dbReference>
<evidence type="ECO:0000313" key="13">
    <source>
        <dbReference type="EMBL" id="QDZ09266.1"/>
    </source>
</evidence>
<keyword evidence="14" id="KW-1185">Reference proteome</keyword>
<dbReference type="Gene3D" id="2.40.170.20">
    <property type="entry name" value="TonB-dependent receptor, beta-barrel domain"/>
    <property type="match status" value="1"/>
</dbReference>
<proteinExistence type="inferred from homology"/>
<evidence type="ECO:0000256" key="5">
    <source>
        <dbReference type="ARBA" id="ARBA00023077"/>
    </source>
</evidence>
<keyword evidence="2 8" id="KW-0813">Transport</keyword>
<evidence type="ECO:0000256" key="8">
    <source>
        <dbReference type="PROSITE-ProRule" id="PRU01360"/>
    </source>
</evidence>
<dbReference type="InterPro" id="IPR012910">
    <property type="entry name" value="Plug_dom"/>
</dbReference>
<keyword evidence="6 8" id="KW-0472">Membrane</keyword>
<evidence type="ECO:0000256" key="3">
    <source>
        <dbReference type="ARBA" id="ARBA00022452"/>
    </source>
</evidence>
<dbReference type="SUPFAM" id="SSF56935">
    <property type="entry name" value="Porins"/>
    <property type="match status" value="1"/>
</dbReference>
<keyword evidence="4 8" id="KW-0812">Transmembrane</keyword>
<keyword evidence="13" id="KW-0675">Receptor</keyword>
<dbReference type="Pfam" id="PF07715">
    <property type="entry name" value="Plug"/>
    <property type="match status" value="1"/>
</dbReference>
<feature type="domain" description="TonB-dependent receptor-like beta-barrel" evidence="11">
    <location>
        <begin position="402"/>
        <end position="853"/>
    </location>
</feature>
<evidence type="ECO:0000256" key="4">
    <source>
        <dbReference type="ARBA" id="ARBA00022692"/>
    </source>
</evidence>
<dbReference type="InterPro" id="IPR039426">
    <property type="entry name" value="TonB-dep_rcpt-like"/>
</dbReference>
<dbReference type="AlphaFoldDB" id="A0A5B8LMD4"/>
<dbReference type="KEGG" id="spai:FPZ24_15870"/>
<reference evidence="13 14" key="1">
    <citation type="submission" date="2019-07" db="EMBL/GenBank/DDBJ databases">
        <title>Full genome sequence of Sphingomonas sp. 4R-6-7(HKS19).</title>
        <authorList>
            <person name="Im W.-T."/>
        </authorList>
    </citation>
    <scope>NUCLEOTIDE SEQUENCE [LARGE SCALE GENOMIC DNA]</scope>
    <source>
        <strain evidence="13 14">HKS19</strain>
    </source>
</reference>
<evidence type="ECO:0000256" key="2">
    <source>
        <dbReference type="ARBA" id="ARBA00022448"/>
    </source>
</evidence>
<dbReference type="PANTHER" id="PTHR40980:SF3">
    <property type="entry name" value="TONB-DEPENDENT RECEPTOR-LIKE BETA-BARREL DOMAIN-CONTAINING PROTEIN"/>
    <property type="match status" value="1"/>
</dbReference>
<evidence type="ECO:0000259" key="12">
    <source>
        <dbReference type="Pfam" id="PF07715"/>
    </source>
</evidence>
<protein>
    <submittedName>
        <fullName evidence="13">TonB-dependent receptor</fullName>
    </submittedName>
</protein>
<evidence type="ECO:0000256" key="6">
    <source>
        <dbReference type="ARBA" id="ARBA00023136"/>
    </source>
</evidence>
<organism evidence="13 14">
    <name type="scientific">Sphingomonas panacisoli</name>
    <dbReference type="NCBI Taxonomy" id="1813879"/>
    <lineage>
        <taxon>Bacteria</taxon>
        <taxon>Pseudomonadati</taxon>
        <taxon>Pseudomonadota</taxon>
        <taxon>Alphaproteobacteria</taxon>
        <taxon>Sphingomonadales</taxon>
        <taxon>Sphingomonadaceae</taxon>
        <taxon>Sphingomonas</taxon>
    </lineage>
</organism>
<evidence type="ECO:0000256" key="1">
    <source>
        <dbReference type="ARBA" id="ARBA00004571"/>
    </source>
</evidence>
<dbReference type="OrthoDB" id="5476657at2"/>
<dbReference type="CDD" id="cd01347">
    <property type="entry name" value="ligand_gated_channel"/>
    <property type="match status" value="1"/>
</dbReference>
<feature type="domain" description="TonB-dependent receptor plug" evidence="12">
    <location>
        <begin position="53"/>
        <end position="170"/>
    </location>
</feature>
<evidence type="ECO:0000313" key="14">
    <source>
        <dbReference type="Proteomes" id="UP000315673"/>
    </source>
</evidence>
<evidence type="ECO:0000256" key="7">
    <source>
        <dbReference type="ARBA" id="ARBA00023237"/>
    </source>
</evidence>
<accession>A0A5B8LMD4</accession>
<dbReference type="PROSITE" id="PS52016">
    <property type="entry name" value="TONB_DEPENDENT_REC_3"/>
    <property type="match status" value="1"/>
</dbReference>
<dbReference type="InterPro" id="IPR000531">
    <property type="entry name" value="Beta-barrel_TonB"/>
</dbReference>
<dbReference type="Pfam" id="PF00593">
    <property type="entry name" value="TonB_dep_Rec_b-barrel"/>
    <property type="match status" value="1"/>
</dbReference>
<keyword evidence="5 9" id="KW-0798">TonB box</keyword>
<dbReference type="Proteomes" id="UP000315673">
    <property type="component" value="Chromosome"/>
</dbReference>
<gene>
    <name evidence="13" type="ORF">FPZ24_15870</name>
</gene>
<evidence type="ECO:0000259" key="11">
    <source>
        <dbReference type="Pfam" id="PF00593"/>
    </source>
</evidence>
<dbReference type="EMBL" id="CP042306">
    <property type="protein sequence ID" value="QDZ09266.1"/>
    <property type="molecule type" value="Genomic_DNA"/>
</dbReference>
<evidence type="ECO:0000256" key="10">
    <source>
        <dbReference type="SAM" id="MobiDB-lite"/>
    </source>
</evidence>
<feature type="region of interest" description="Disordered" evidence="10">
    <location>
        <begin position="1"/>
        <end position="35"/>
    </location>
</feature>
<dbReference type="GO" id="GO:0009279">
    <property type="term" value="C:cell outer membrane"/>
    <property type="evidence" value="ECO:0007669"/>
    <property type="project" value="UniProtKB-SubCell"/>
</dbReference>
<comment type="similarity">
    <text evidence="8 9">Belongs to the TonB-dependent receptor family.</text>
</comment>
<comment type="subcellular location">
    <subcellularLocation>
        <location evidence="1 8">Cell outer membrane</location>
        <topology evidence="1 8">Multi-pass membrane protein</topology>
    </subcellularLocation>
</comment>
<sequence>MAGSAAAQTAPAATVDASTGTGDGQTTTTDNQGDDIVISGIRSSIAASLATKRNNDIISEVVTAQDIGKFPDKNVADSLGRLTGVNVVTGSANAGGFGENQSVSIRGTDPTLNLTLLDGHSVATGDWFVLDQTSGGRSFDFSLLPSEIVGKLEVFKSSQADLPEGGIGGTINLSSRKPLELKANSFSLTAQANYNDLSAKWRPQVSGLYSWKNEAGTFGMLIAGFYQEREFRRDGQEFLGYTTYTNFANSGQMVAAPNLIGAAYFTQKRVRKGGTIALQYKPDDRFEVNLNAIYTRMDANNVNRNSMAWISRVIANNSTPGTPAYALASYKVTNGYLTQAAWNATTTNGAAVQGRVQDDIFRDAYSSTWVINLDAKWNPTERLTLSGEVGYTKGEGATTDTFAWETYWDTGVSYTNAGKGANVTYPGLPTDPKSAAYLNNYYSWSWGGKILSPDTETYVKADLDYKFDGDFLKSIKIGGRFTDHKREVNYTAYSWAGNGAYSGTKTVGLGTVFNGQLTPSNFLDGLIDFPPYSVADKDKTLATLATQGGRQFAFYPQASFSVKEKTSAVYAMAKLGNDSNWRGNIGVRAVYTDLNTLQYSPNAAVANTVTPFCGTCGTVTVKRHYWDILPSANFTFNATPNFLLRAGVARVMTRPGYAQLAGAFTVSDLALTGNAGGNPNLNPYRAWSFNAAAEWYYAPSSLLSVNLFYLDISSYITTSTSTQFLITQQHPAGANFLITGPVNGPGGTNKGVEVNWQQPIYGGFGLLANYTYADAKASNGDVIDGNSKHTFNVTAYFENSLISTRFAYTFRSKFRSGIDRATPMWQDDFGTLDGSLTVNVTKWFALTADAQNLLNHKLYYFVGDPSIPRAYYNNGRTFWVGGKVHF</sequence>
<evidence type="ECO:0000256" key="9">
    <source>
        <dbReference type="RuleBase" id="RU003357"/>
    </source>
</evidence>
<keyword evidence="3 8" id="KW-1134">Transmembrane beta strand</keyword>
<name>A0A5B8LMD4_9SPHN</name>
<dbReference type="InterPro" id="IPR010104">
    <property type="entry name" value="TonB_rcpt_bac"/>
</dbReference>
<keyword evidence="7 8" id="KW-0998">Cell outer membrane</keyword>